<accession>A0AAP0C4F6</accession>
<evidence type="ECO:0000256" key="4">
    <source>
        <dbReference type="ARBA" id="ARBA00012483"/>
    </source>
</evidence>
<comment type="catalytic activity">
    <reaction evidence="1">
        <text>S-ubiquitinyl-[E2 ubiquitin-conjugating enzyme]-L-cysteine + [acceptor protein]-L-lysine = [E2 ubiquitin-conjugating enzyme]-L-cysteine + N(6)-ubiquitinyl-[acceptor protein]-L-lysine.</text>
        <dbReference type="EC" id="2.3.2.27"/>
    </reaction>
</comment>
<evidence type="ECO:0000313" key="18">
    <source>
        <dbReference type="Proteomes" id="UP001408789"/>
    </source>
</evidence>
<dbReference type="InterPro" id="IPR044600">
    <property type="entry name" value="ATL1/ATL16-like"/>
</dbReference>
<keyword evidence="18" id="KW-1185">Reference proteome</keyword>
<evidence type="ECO:0000256" key="9">
    <source>
        <dbReference type="ARBA" id="ARBA00022786"/>
    </source>
</evidence>
<evidence type="ECO:0000256" key="7">
    <source>
        <dbReference type="ARBA" id="ARBA00022723"/>
    </source>
</evidence>
<evidence type="ECO:0000256" key="10">
    <source>
        <dbReference type="ARBA" id="ARBA00022833"/>
    </source>
</evidence>
<dbReference type="GO" id="GO:0061630">
    <property type="term" value="F:ubiquitin protein ligase activity"/>
    <property type="evidence" value="ECO:0007669"/>
    <property type="project" value="UniProtKB-EC"/>
</dbReference>
<dbReference type="Proteomes" id="UP001408789">
    <property type="component" value="Unassembled WGS sequence"/>
</dbReference>
<comment type="subcellular location">
    <subcellularLocation>
        <location evidence="2">Membrane</location>
        <topology evidence="2">Single-pass membrane protein</topology>
    </subcellularLocation>
</comment>
<keyword evidence="11" id="KW-1133">Transmembrane helix</keyword>
<keyword evidence="9" id="KW-0833">Ubl conjugation pathway</keyword>
<organism evidence="17 18">
    <name type="scientific">Deinandra increscens subsp. villosa</name>
    <dbReference type="NCBI Taxonomy" id="3103831"/>
    <lineage>
        <taxon>Eukaryota</taxon>
        <taxon>Viridiplantae</taxon>
        <taxon>Streptophyta</taxon>
        <taxon>Embryophyta</taxon>
        <taxon>Tracheophyta</taxon>
        <taxon>Spermatophyta</taxon>
        <taxon>Magnoliopsida</taxon>
        <taxon>eudicotyledons</taxon>
        <taxon>Gunneridae</taxon>
        <taxon>Pentapetalae</taxon>
        <taxon>asterids</taxon>
        <taxon>campanulids</taxon>
        <taxon>Asterales</taxon>
        <taxon>Asteraceae</taxon>
        <taxon>Asteroideae</taxon>
        <taxon>Heliantheae alliance</taxon>
        <taxon>Madieae</taxon>
        <taxon>Madiinae</taxon>
        <taxon>Deinandra</taxon>
    </lineage>
</organism>
<evidence type="ECO:0000256" key="8">
    <source>
        <dbReference type="ARBA" id="ARBA00022771"/>
    </source>
</evidence>
<evidence type="ECO:0000256" key="1">
    <source>
        <dbReference type="ARBA" id="ARBA00000900"/>
    </source>
</evidence>
<dbReference type="SUPFAM" id="SSF57850">
    <property type="entry name" value="RING/U-box"/>
    <property type="match status" value="1"/>
</dbReference>
<protein>
    <recommendedName>
        <fullName evidence="4">RING-type E3 ubiquitin transferase</fullName>
        <ecNumber evidence="4">2.3.2.27</ecNumber>
    </recommendedName>
</protein>
<reference evidence="17 18" key="1">
    <citation type="submission" date="2024-04" db="EMBL/GenBank/DDBJ databases">
        <title>The reference genome of an endangered Asteraceae, Deinandra increscens subsp. villosa, native to the Central Coast of California.</title>
        <authorList>
            <person name="Guilliams M."/>
            <person name="Hasenstab-Lehman K."/>
            <person name="Meyer R."/>
            <person name="Mcevoy S."/>
        </authorList>
    </citation>
    <scope>NUCLEOTIDE SEQUENCE [LARGE SCALE GENOMIC DNA]</scope>
    <source>
        <tissue evidence="17">Leaf</tissue>
    </source>
</reference>
<evidence type="ECO:0000256" key="14">
    <source>
        <dbReference type="PROSITE-ProRule" id="PRU00175"/>
    </source>
</evidence>
<keyword evidence="10" id="KW-0862">Zinc</keyword>
<evidence type="ECO:0000256" key="5">
    <source>
        <dbReference type="ARBA" id="ARBA00022679"/>
    </source>
</evidence>
<evidence type="ECO:0000256" key="6">
    <source>
        <dbReference type="ARBA" id="ARBA00022692"/>
    </source>
</evidence>
<keyword evidence="12" id="KW-0472">Membrane</keyword>
<dbReference type="InterPro" id="IPR013083">
    <property type="entry name" value="Znf_RING/FYVE/PHD"/>
</dbReference>
<dbReference type="CDD" id="cd16461">
    <property type="entry name" value="RING-H2_EL5-like"/>
    <property type="match status" value="1"/>
</dbReference>
<dbReference type="GO" id="GO:0016020">
    <property type="term" value="C:membrane"/>
    <property type="evidence" value="ECO:0007669"/>
    <property type="project" value="UniProtKB-SubCell"/>
</dbReference>
<evidence type="ECO:0000313" key="17">
    <source>
        <dbReference type="EMBL" id="KAK9049691.1"/>
    </source>
</evidence>
<evidence type="ECO:0000256" key="3">
    <source>
        <dbReference type="ARBA" id="ARBA00004906"/>
    </source>
</evidence>
<dbReference type="PANTHER" id="PTHR46913">
    <property type="entry name" value="RING-H2 FINGER PROTEIN ATL16"/>
    <property type="match status" value="1"/>
</dbReference>
<evidence type="ECO:0000256" key="2">
    <source>
        <dbReference type="ARBA" id="ARBA00004167"/>
    </source>
</evidence>
<dbReference type="PROSITE" id="PS50089">
    <property type="entry name" value="ZF_RING_2"/>
    <property type="match status" value="1"/>
</dbReference>
<comment type="pathway">
    <text evidence="3">Protein modification; protein ubiquitination.</text>
</comment>
<name>A0AAP0C4F6_9ASTR</name>
<dbReference type="InterPro" id="IPR001841">
    <property type="entry name" value="Znf_RING"/>
</dbReference>
<feature type="domain" description="RING-type" evidence="16">
    <location>
        <begin position="171"/>
        <end position="213"/>
    </location>
</feature>
<keyword evidence="7" id="KW-0479">Metal-binding</keyword>
<dbReference type="GO" id="GO:0008270">
    <property type="term" value="F:zinc ion binding"/>
    <property type="evidence" value="ECO:0007669"/>
    <property type="project" value="UniProtKB-KW"/>
</dbReference>
<sequence>MILMAASNRHRKLIESSTNGTGHYMYCPIQCDPLMNPSSVCSPDCIVFCPSSCRPADSSPTPSPATSPYTLPPPTDHHHQPLSLPLKISLIFLVATFVYTVYKFYTVWCRSRPRRTPPENQETRDHNEDVVDHPIWYIRTTGLQPSVINALTVVRFSKINNGGGVVEGTDCSVCLTEFEDDDTLRLLPKCNHAFHMSCIDTWLRSHTNCPLCRAMIVNNTVDSPSSDEQNSNLGFMDGTNLGILSGDRGEASGSSGLRIGGTDEDDVISNSVKTEG</sequence>
<evidence type="ECO:0000256" key="13">
    <source>
        <dbReference type="ARBA" id="ARBA00024209"/>
    </source>
</evidence>
<dbReference type="GO" id="GO:0016567">
    <property type="term" value="P:protein ubiquitination"/>
    <property type="evidence" value="ECO:0007669"/>
    <property type="project" value="InterPro"/>
</dbReference>
<dbReference type="SMART" id="SM00184">
    <property type="entry name" value="RING"/>
    <property type="match status" value="1"/>
</dbReference>
<dbReference type="FunFam" id="3.30.40.10:FF:000187">
    <property type="entry name" value="E3 ubiquitin-protein ligase ATL6"/>
    <property type="match status" value="1"/>
</dbReference>
<evidence type="ECO:0000256" key="15">
    <source>
        <dbReference type="SAM" id="MobiDB-lite"/>
    </source>
</evidence>
<proteinExistence type="inferred from homology"/>
<evidence type="ECO:0000256" key="12">
    <source>
        <dbReference type="ARBA" id="ARBA00023136"/>
    </source>
</evidence>
<keyword evidence="5" id="KW-0808">Transferase</keyword>
<dbReference type="Gene3D" id="3.30.40.10">
    <property type="entry name" value="Zinc/RING finger domain, C3HC4 (zinc finger)"/>
    <property type="match status" value="1"/>
</dbReference>
<comment type="similarity">
    <text evidence="13">Belongs to the RING-type zinc finger family. ATL subfamily.</text>
</comment>
<dbReference type="EC" id="2.3.2.27" evidence="4"/>
<gene>
    <name evidence="17" type="ORF">SSX86_031340</name>
</gene>
<feature type="region of interest" description="Disordered" evidence="15">
    <location>
        <begin position="247"/>
        <end position="276"/>
    </location>
</feature>
<dbReference type="PANTHER" id="PTHR46913:SF19">
    <property type="entry name" value="RING-TYPE E3 UBIQUITIN TRANSFERASE"/>
    <property type="match status" value="1"/>
</dbReference>
<comment type="caution">
    <text evidence="17">The sequence shown here is derived from an EMBL/GenBank/DDBJ whole genome shotgun (WGS) entry which is preliminary data.</text>
</comment>
<keyword evidence="8 14" id="KW-0863">Zinc-finger</keyword>
<evidence type="ECO:0000256" key="11">
    <source>
        <dbReference type="ARBA" id="ARBA00022989"/>
    </source>
</evidence>
<dbReference type="AlphaFoldDB" id="A0AAP0C4F6"/>
<dbReference type="Pfam" id="PF13639">
    <property type="entry name" value="zf-RING_2"/>
    <property type="match status" value="1"/>
</dbReference>
<dbReference type="EMBL" id="JBCNJP010005286">
    <property type="protein sequence ID" value="KAK9049691.1"/>
    <property type="molecule type" value="Genomic_DNA"/>
</dbReference>
<evidence type="ECO:0000259" key="16">
    <source>
        <dbReference type="PROSITE" id="PS50089"/>
    </source>
</evidence>
<keyword evidence="6" id="KW-0812">Transmembrane</keyword>